<reference evidence="1" key="1">
    <citation type="submission" date="2022-08" db="EMBL/GenBank/DDBJ databases">
        <title>Alicyclobacillus fastidiosus DSM 17978, complete genome.</title>
        <authorList>
            <person name="Wang Q."/>
            <person name="Cai R."/>
            <person name="Wang Z."/>
        </authorList>
    </citation>
    <scope>NUCLEOTIDE SEQUENCE</scope>
    <source>
        <strain evidence="1">DSM 17978</strain>
    </source>
</reference>
<evidence type="ECO:0000313" key="2">
    <source>
        <dbReference type="Proteomes" id="UP001164761"/>
    </source>
</evidence>
<dbReference type="PANTHER" id="PTHR36839:SF1">
    <property type="entry name" value="METALLO-BETA-LACTAMASE FAMILY PROTEIN (AFU_ORTHOLOGUE AFUA_5G12770)"/>
    <property type="match status" value="1"/>
</dbReference>
<name>A0ABY6ZLE7_9BACL</name>
<evidence type="ECO:0000313" key="1">
    <source>
        <dbReference type="EMBL" id="WAH43744.1"/>
    </source>
</evidence>
<sequence>MPLSLSAICTTCGTQYPPSSEPPHTCVICNDERQYVHPDGQSWTTLEGLRLERTYKNEILGEEDGLYSMTTRPSFAIGQTAYMAEKVSTLKFERLYNAFHRIVRDNASQSVQKSAERYIAALEGTLFDT</sequence>
<protein>
    <recommendedName>
        <fullName evidence="3">Hydrolase</fullName>
    </recommendedName>
</protein>
<organism evidence="1 2">
    <name type="scientific">Alicyclobacillus fastidiosus</name>
    <dbReference type="NCBI Taxonomy" id="392011"/>
    <lineage>
        <taxon>Bacteria</taxon>
        <taxon>Bacillati</taxon>
        <taxon>Bacillota</taxon>
        <taxon>Bacilli</taxon>
        <taxon>Bacillales</taxon>
        <taxon>Alicyclobacillaceae</taxon>
        <taxon>Alicyclobacillus</taxon>
    </lineage>
</organism>
<dbReference type="Proteomes" id="UP001164761">
    <property type="component" value="Chromosome"/>
</dbReference>
<proteinExistence type="predicted"/>
<keyword evidence="2" id="KW-1185">Reference proteome</keyword>
<dbReference type="PANTHER" id="PTHR36839">
    <property type="entry name" value="METALLO-BETA-LACTAMASE FAMILY PROTEIN (AFU_ORTHOLOGUE AFUA_5G12770)"/>
    <property type="match status" value="1"/>
</dbReference>
<accession>A0ABY6ZLE7</accession>
<gene>
    <name evidence="1" type="ORF">NZD89_10340</name>
</gene>
<evidence type="ECO:0008006" key="3">
    <source>
        <dbReference type="Google" id="ProtNLM"/>
    </source>
</evidence>
<dbReference type="EMBL" id="CP104067">
    <property type="protein sequence ID" value="WAH43744.1"/>
    <property type="molecule type" value="Genomic_DNA"/>
</dbReference>